<accession>A0ABX8UU97</accession>
<keyword evidence="2" id="KW-1185">Reference proteome</keyword>
<protein>
    <submittedName>
        <fullName evidence="1">DUF4258 domain-containing protein</fullName>
    </submittedName>
</protein>
<dbReference type="RefSeq" id="WP_219799762.1">
    <property type="nucleotide sequence ID" value="NZ_CP080095.1"/>
</dbReference>
<dbReference type="EMBL" id="CP080095">
    <property type="protein sequence ID" value="QYD70448.1"/>
    <property type="molecule type" value="Genomic_DNA"/>
</dbReference>
<dbReference type="Pfam" id="PF14076">
    <property type="entry name" value="DUF4258"/>
    <property type="match status" value="1"/>
</dbReference>
<dbReference type="InterPro" id="IPR025354">
    <property type="entry name" value="DUF4258"/>
</dbReference>
<sequence length="106" mass="12111">MGMPTEPIRLKLNDANLQRLIREAAADTARVFFPKHATQRMRERAITPTQVYECLRRGSVSESAHMNLHGNWQCTLKWRHAGDDVSVAAALERDDDGHWIVIITVF</sequence>
<reference evidence="1 2" key="1">
    <citation type="submission" date="2021-07" db="EMBL/GenBank/DDBJ databases">
        <title>Paraburkholderia edwinii protects Aspergillus sp. from phenazines by acting as a toxin sponge.</title>
        <authorList>
            <person name="Dahlstrom K.M."/>
            <person name="Newman D.K."/>
        </authorList>
    </citation>
    <scope>NUCLEOTIDE SEQUENCE [LARGE SCALE GENOMIC DNA]</scope>
    <source>
        <strain evidence="1 2">Pe01</strain>
    </source>
</reference>
<evidence type="ECO:0000313" key="2">
    <source>
        <dbReference type="Proteomes" id="UP000826462"/>
    </source>
</evidence>
<evidence type="ECO:0000313" key="1">
    <source>
        <dbReference type="EMBL" id="QYD70448.1"/>
    </source>
</evidence>
<name>A0ABX8UU97_9BURK</name>
<dbReference type="Proteomes" id="UP000826462">
    <property type="component" value="Chromosome 1"/>
</dbReference>
<gene>
    <name evidence="1" type="ORF">KZJ38_09255</name>
</gene>
<proteinExistence type="predicted"/>
<organism evidence="1 2">
    <name type="scientific">Paraburkholderia edwinii</name>
    <dbReference type="NCBI Taxonomy" id="2861782"/>
    <lineage>
        <taxon>Bacteria</taxon>
        <taxon>Pseudomonadati</taxon>
        <taxon>Pseudomonadota</taxon>
        <taxon>Betaproteobacteria</taxon>
        <taxon>Burkholderiales</taxon>
        <taxon>Burkholderiaceae</taxon>
        <taxon>Paraburkholderia</taxon>
    </lineage>
</organism>